<name>A0A0C2Z766_9AGAM</name>
<dbReference type="AlphaFoldDB" id="A0A0C2Z766"/>
<evidence type="ECO:0008006" key="3">
    <source>
        <dbReference type="Google" id="ProtNLM"/>
    </source>
</evidence>
<accession>A0A0C2Z766</accession>
<protein>
    <recommendedName>
        <fullName evidence="3">Ornithine aminotransferase</fullName>
    </recommendedName>
</protein>
<dbReference type="OrthoDB" id="10261433at2759"/>
<reference evidence="1 2" key="1">
    <citation type="submission" date="2014-04" db="EMBL/GenBank/DDBJ databases">
        <authorList>
            <consortium name="DOE Joint Genome Institute"/>
            <person name="Kuo A."/>
            <person name="Kohler A."/>
            <person name="Nagy L.G."/>
            <person name="Floudas D."/>
            <person name="Copeland A."/>
            <person name="Barry K.W."/>
            <person name="Cichocki N."/>
            <person name="Veneault-Fourrey C."/>
            <person name="LaButti K."/>
            <person name="Lindquist E.A."/>
            <person name="Lipzen A."/>
            <person name="Lundell T."/>
            <person name="Morin E."/>
            <person name="Murat C."/>
            <person name="Sun H."/>
            <person name="Tunlid A."/>
            <person name="Henrissat B."/>
            <person name="Grigoriev I.V."/>
            <person name="Hibbett D.S."/>
            <person name="Martin F."/>
            <person name="Nordberg H.P."/>
            <person name="Cantor M.N."/>
            <person name="Hua S.X."/>
        </authorList>
    </citation>
    <scope>NUCLEOTIDE SEQUENCE [LARGE SCALE GENOMIC DNA]</scope>
    <source>
        <strain evidence="1 2">Foug A</strain>
    </source>
</reference>
<evidence type="ECO:0000313" key="1">
    <source>
        <dbReference type="EMBL" id="KIM57833.1"/>
    </source>
</evidence>
<dbReference type="EMBL" id="KN822095">
    <property type="protein sequence ID" value="KIM57833.1"/>
    <property type="molecule type" value="Genomic_DNA"/>
</dbReference>
<dbReference type="GO" id="GO:0030170">
    <property type="term" value="F:pyridoxal phosphate binding"/>
    <property type="evidence" value="ECO:0007669"/>
    <property type="project" value="InterPro"/>
</dbReference>
<keyword evidence="2" id="KW-1185">Reference proteome</keyword>
<dbReference type="STRING" id="1036808.A0A0C2Z766"/>
<organism evidence="1 2">
    <name type="scientific">Scleroderma citrinum Foug A</name>
    <dbReference type="NCBI Taxonomy" id="1036808"/>
    <lineage>
        <taxon>Eukaryota</taxon>
        <taxon>Fungi</taxon>
        <taxon>Dikarya</taxon>
        <taxon>Basidiomycota</taxon>
        <taxon>Agaricomycotina</taxon>
        <taxon>Agaricomycetes</taxon>
        <taxon>Agaricomycetidae</taxon>
        <taxon>Boletales</taxon>
        <taxon>Sclerodermatineae</taxon>
        <taxon>Sclerodermataceae</taxon>
        <taxon>Scleroderma</taxon>
    </lineage>
</organism>
<gene>
    <name evidence="1" type="ORF">SCLCIDRAFT_1118102</name>
</gene>
<dbReference type="InterPro" id="IPR015424">
    <property type="entry name" value="PyrdxlP-dep_Trfase"/>
</dbReference>
<dbReference type="Gene3D" id="3.40.640.10">
    <property type="entry name" value="Type I PLP-dependent aspartate aminotransferase-like (Major domain)"/>
    <property type="match status" value="1"/>
</dbReference>
<dbReference type="GO" id="GO:0008483">
    <property type="term" value="F:transaminase activity"/>
    <property type="evidence" value="ECO:0007669"/>
    <property type="project" value="InterPro"/>
</dbReference>
<dbReference type="InterPro" id="IPR015421">
    <property type="entry name" value="PyrdxlP-dep_Trfase_major"/>
</dbReference>
<proteinExistence type="predicted"/>
<evidence type="ECO:0000313" key="2">
    <source>
        <dbReference type="Proteomes" id="UP000053989"/>
    </source>
</evidence>
<dbReference type="Pfam" id="PF00202">
    <property type="entry name" value="Aminotran_3"/>
    <property type="match status" value="1"/>
</dbReference>
<reference evidence="2" key="2">
    <citation type="submission" date="2015-01" db="EMBL/GenBank/DDBJ databases">
        <title>Evolutionary Origins and Diversification of the Mycorrhizal Mutualists.</title>
        <authorList>
            <consortium name="DOE Joint Genome Institute"/>
            <consortium name="Mycorrhizal Genomics Consortium"/>
            <person name="Kohler A."/>
            <person name="Kuo A."/>
            <person name="Nagy L.G."/>
            <person name="Floudas D."/>
            <person name="Copeland A."/>
            <person name="Barry K.W."/>
            <person name="Cichocki N."/>
            <person name="Veneault-Fourrey C."/>
            <person name="LaButti K."/>
            <person name="Lindquist E.A."/>
            <person name="Lipzen A."/>
            <person name="Lundell T."/>
            <person name="Morin E."/>
            <person name="Murat C."/>
            <person name="Riley R."/>
            <person name="Ohm R."/>
            <person name="Sun H."/>
            <person name="Tunlid A."/>
            <person name="Henrissat B."/>
            <person name="Grigoriev I.V."/>
            <person name="Hibbett D.S."/>
            <person name="Martin F."/>
        </authorList>
    </citation>
    <scope>NUCLEOTIDE SEQUENCE [LARGE SCALE GENOMIC DNA]</scope>
    <source>
        <strain evidence="2">Foug A</strain>
    </source>
</reference>
<dbReference type="InterPro" id="IPR005814">
    <property type="entry name" value="Aminotrans_3"/>
</dbReference>
<dbReference type="SUPFAM" id="SSF53383">
    <property type="entry name" value="PLP-dependent transferases"/>
    <property type="match status" value="1"/>
</dbReference>
<dbReference type="Proteomes" id="UP000053989">
    <property type="component" value="Unassembled WGS sequence"/>
</dbReference>
<dbReference type="HOGENOM" id="CLU_1950103_0_0_1"/>
<dbReference type="InParanoid" id="A0A0C2Z766"/>
<sequence length="129" mass="13827">MPSLEEPQSLPTFTLIKPLDIQEWAYMKKGVAEGRAVVLSVEHNFHGRTLGVISLSVLPGPTFELIISPAAQIPIAAEALAPTSTVSLLSMTAAKSVMVSSRTSIERALELHGRHVTAFLVEPIQGEAK</sequence>